<protein>
    <submittedName>
        <fullName evidence="1">Uncharacterized protein</fullName>
    </submittedName>
</protein>
<evidence type="ECO:0000313" key="2">
    <source>
        <dbReference type="Proteomes" id="UP000825679"/>
    </source>
</evidence>
<gene>
    <name evidence="1" type="ORF">K4H28_01815</name>
</gene>
<evidence type="ECO:0000313" key="1">
    <source>
        <dbReference type="EMBL" id="QZA78187.1"/>
    </source>
</evidence>
<name>A0ABX8Z6H3_9NEIS</name>
<dbReference type="EMBL" id="CP081150">
    <property type="protein sequence ID" value="QZA78187.1"/>
    <property type="molecule type" value="Genomic_DNA"/>
</dbReference>
<sequence>MMGLKKITRRVGSKGQHESLLKSYVFTPESTDETKEMVAQFNAENALDFRFAKFEQFFKQKLIEQGLPLEGLSLADKPDDAAVCCEMFALFVEKHNVNARYFSALQAIFLSHRKTIFLSLGGLLQRIAPENKTADNAAKALLNLQSAKLAYEAGNMEIAMKHLLGVVDDMHCCVVADMEPRWHAGKSRSIATTEGMQERSHAIAKMKKYARDKFFVTRQLKSNDKKTYQALADAINSKFKEDKPRKWETVRDWLKGWVASERRKRKEQVKIFG</sequence>
<dbReference type="RefSeq" id="WP_221006567.1">
    <property type="nucleotide sequence ID" value="NZ_CP081150.1"/>
</dbReference>
<proteinExistence type="predicted"/>
<keyword evidence="2" id="KW-1185">Reference proteome</keyword>
<accession>A0ABX8Z6H3</accession>
<organism evidence="1 2">
    <name type="scientific">Deefgea tanakiae</name>
    <dbReference type="NCBI Taxonomy" id="2865840"/>
    <lineage>
        <taxon>Bacteria</taxon>
        <taxon>Pseudomonadati</taxon>
        <taxon>Pseudomonadota</taxon>
        <taxon>Betaproteobacteria</taxon>
        <taxon>Neisseriales</taxon>
        <taxon>Chitinibacteraceae</taxon>
        <taxon>Deefgea</taxon>
    </lineage>
</organism>
<dbReference type="Proteomes" id="UP000825679">
    <property type="component" value="Chromosome"/>
</dbReference>
<reference evidence="1 2" key="1">
    <citation type="submission" date="2021-08" db="EMBL/GenBank/DDBJ databases">
        <title>complete genome sequencing of Deefgea sp. D25.</title>
        <authorList>
            <person name="Bae J.-W."/>
            <person name="Gim D.-H."/>
        </authorList>
    </citation>
    <scope>NUCLEOTIDE SEQUENCE [LARGE SCALE GENOMIC DNA]</scope>
    <source>
        <strain evidence="1 2">D25</strain>
    </source>
</reference>